<protein>
    <recommendedName>
        <fullName evidence="1">Protein kinase domain-containing protein</fullName>
    </recommendedName>
</protein>
<dbReference type="PROSITE" id="PS50011">
    <property type="entry name" value="PROTEIN_KINASE_DOM"/>
    <property type="match status" value="1"/>
</dbReference>
<evidence type="ECO:0000313" key="3">
    <source>
        <dbReference type="Proteomes" id="UP000886469"/>
    </source>
</evidence>
<name>A0ABX1T561_9PROT</name>
<sequence>MEPRLAHRNIWHRNFFAASAYEPRSDLYAIGIIAFELLSGVIPFQGDTLAVIFNKHFNDQIPALSNYRKDIPQWLEQIIFKLLAKKSYQRYQSANDVRIDLNAKKGNFQRDSRI</sequence>
<dbReference type="Proteomes" id="UP000886469">
    <property type="component" value="Unassembled WGS sequence"/>
</dbReference>
<dbReference type="InterPro" id="IPR000719">
    <property type="entry name" value="Prot_kinase_dom"/>
</dbReference>
<feature type="domain" description="Protein kinase" evidence="1">
    <location>
        <begin position="1"/>
        <end position="108"/>
    </location>
</feature>
<dbReference type="InterPro" id="IPR011009">
    <property type="entry name" value="Kinase-like_dom_sf"/>
</dbReference>
<comment type="caution">
    <text evidence="2">The sequence shown here is derived from an EMBL/GenBank/DDBJ whole genome shotgun (WGS) entry which is preliminary data.</text>
</comment>
<dbReference type="SUPFAM" id="SSF56112">
    <property type="entry name" value="Protein kinase-like (PK-like)"/>
    <property type="match status" value="1"/>
</dbReference>
<dbReference type="Gene3D" id="1.10.510.10">
    <property type="entry name" value="Transferase(Phosphotransferase) domain 1"/>
    <property type="match status" value="1"/>
</dbReference>
<reference evidence="2" key="1">
    <citation type="submission" date="2019-03" db="EMBL/GenBank/DDBJ databases">
        <title>Metabolic reconstructions from genomes of highly enriched 'Candidatus Accumulibacter' and 'Candidatus Competibacter' bioreactor populations.</title>
        <authorList>
            <person name="Annavajhala M.K."/>
            <person name="Welles L."/>
            <person name="Abbas B."/>
            <person name="Sorokin D."/>
            <person name="Park H."/>
            <person name="Van Loosdrecht M."/>
            <person name="Chandran K."/>
        </authorList>
    </citation>
    <scope>NUCLEOTIDE SEQUENCE</scope>
    <source>
        <strain evidence="2">SBR_L</strain>
    </source>
</reference>
<proteinExistence type="predicted"/>
<dbReference type="EMBL" id="SPMX01000006">
    <property type="protein sequence ID" value="NMQ04274.1"/>
    <property type="molecule type" value="Genomic_DNA"/>
</dbReference>
<keyword evidence="3" id="KW-1185">Reference proteome</keyword>
<evidence type="ECO:0000313" key="2">
    <source>
        <dbReference type="EMBL" id="NMQ04274.1"/>
    </source>
</evidence>
<gene>
    <name evidence="2" type="ORF">E4Q08_02860</name>
</gene>
<accession>A0ABX1T561</accession>
<evidence type="ECO:0000259" key="1">
    <source>
        <dbReference type="PROSITE" id="PS50011"/>
    </source>
</evidence>
<organism evidence="2 3">
    <name type="scientific">Candidatus Accumulibacter contiguus</name>
    <dbReference type="NCBI Taxonomy" id="2954381"/>
    <lineage>
        <taxon>Bacteria</taxon>
        <taxon>Pseudomonadati</taxon>
        <taxon>Pseudomonadota</taxon>
        <taxon>Betaproteobacteria</taxon>
        <taxon>Candidatus Accumulibacter</taxon>
    </lineage>
</organism>